<dbReference type="InterPro" id="IPR037185">
    <property type="entry name" value="EmrE-like"/>
</dbReference>
<comment type="similarity">
    <text evidence="2">Belongs to the EamA transporter family.</text>
</comment>
<dbReference type="Pfam" id="PF00892">
    <property type="entry name" value="EamA"/>
    <property type="match status" value="2"/>
</dbReference>
<feature type="transmembrane region" description="Helical" evidence="6">
    <location>
        <begin position="263"/>
        <end position="281"/>
    </location>
</feature>
<dbReference type="KEGG" id="jeo:JMA_06530"/>
<keyword evidence="9" id="KW-1185">Reference proteome</keyword>
<dbReference type="BioCyc" id="JESP1508404:G14D9-9870-MONOMER"/>
<evidence type="ECO:0000313" key="9">
    <source>
        <dbReference type="Proteomes" id="UP000031449"/>
    </source>
</evidence>
<feature type="domain" description="EamA" evidence="7">
    <location>
        <begin position="5"/>
        <end position="136"/>
    </location>
</feature>
<dbReference type="STRING" id="1508404.JMA_06530"/>
<dbReference type="InterPro" id="IPR000620">
    <property type="entry name" value="EamA_dom"/>
</dbReference>
<organism evidence="8 9">
    <name type="scientific">Jeotgalibacillus malaysiensis</name>
    <dbReference type="NCBI Taxonomy" id="1508404"/>
    <lineage>
        <taxon>Bacteria</taxon>
        <taxon>Bacillati</taxon>
        <taxon>Bacillota</taxon>
        <taxon>Bacilli</taxon>
        <taxon>Bacillales</taxon>
        <taxon>Caryophanaceae</taxon>
        <taxon>Jeotgalibacillus</taxon>
    </lineage>
</organism>
<comment type="subcellular location">
    <subcellularLocation>
        <location evidence="1">Endomembrane system</location>
        <topology evidence="1">Multi-pass membrane protein</topology>
    </subcellularLocation>
</comment>
<evidence type="ECO:0000259" key="7">
    <source>
        <dbReference type="Pfam" id="PF00892"/>
    </source>
</evidence>
<reference evidence="8 9" key="1">
    <citation type="submission" date="2014-08" db="EMBL/GenBank/DDBJ databases">
        <title>Complete genome of a marine bacteria Jeotgalibacillus malaysiensis.</title>
        <authorList>
            <person name="Yaakop A.S."/>
            <person name="Chan K.-G."/>
            <person name="Goh K.M."/>
        </authorList>
    </citation>
    <scope>NUCLEOTIDE SEQUENCE [LARGE SCALE GENOMIC DNA]</scope>
    <source>
        <strain evidence="8 9">D5</strain>
    </source>
</reference>
<name>A0A0B5AHV5_9BACL</name>
<feature type="transmembrane region" description="Helical" evidence="6">
    <location>
        <begin position="32"/>
        <end position="50"/>
    </location>
</feature>
<feature type="transmembrane region" description="Helical" evidence="6">
    <location>
        <begin position="120"/>
        <end position="137"/>
    </location>
</feature>
<feature type="domain" description="EamA" evidence="7">
    <location>
        <begin position="147"/>
        <end position="280"/>
    </location>
</feature>
<gene>
    <name evidence="8" type="ORF">JMA_06530</name>
</gene>
<evidence type="ECO:0000256" key="2">
    <source>
        <dbReference type="ARBA" id="ARBA00007362"/>
    </source>
</evidence>
<dbReference type="AlphaFoldDB" id="A0A0B5AHV5"/>
<dbReference type="EMBL" id="CP009416">
    <property type="protein sequence ID" value="AJD89970.1"/>
    <property type="molecule type" value="Genomic_DNA"/>
</dbReference>
<evidence type="ECO:0000256" key="1">
    <source>
        <dbReference type="ARBA" id="ARBA00004127"/>
    </source>
</evidence>
<feature type="transmembrane region" description="Helical" evidence="6">
    <location>
        <begin position="62"/>
        <end position="80"/>
    </location>
</feature>
<feature type="transmembrane region" description="Helical" evidence="6">
    <location>
        <begin position="203"/>
        <end position="226"/>
    </location>
</feature>
<sequence length="289" mass="30412">MRSASILLVLLAAVLWGTTGTAQSFAPEGTHPVAFGAFRLCIGGAALLLFSMLQKNFSLSGWPLQSLIAAALCMAFYQPFFFSAVLMTGVAVGTVTAIGSAPVIAGLLEWILYKRIPARKWWIATITAITGCVLLFANPEAITVDPIGMLLALGAGTAFATYTIVSKELLHTHPPDTVTAVVFTLAAIILAPALLFFDLSWIATPAGIGTGLYIGIIATAFAYLLFARGLTGIKSSTAVTLSLAEPMTAALLGVMLVGETLSLLSWTGVLLLMMSIVILSFKRKTEARI</sequence>
<dbReference type="HOGENOM" id="CLU_033863_9_2_9"/>
<dbReference type="OrthoDB" id="9787117at2"/>
<protein>
    <submittedName>
        <fullName evidence="8">Transport protein YwfM</fullName>
    </submittedName>
</protein>
<dbReference type="PANTHER" id="PTHR32322:SF2">
    <property type="entry name" value="EAMA DOMAIN-CONTAINING PROTEIN"/>
    <property type="match status" value="1"/>
</dbReference>
<feature type="transmembrane region" description="Helical" evidence="6">
    <location>
        <begin position="143"/>
        <end position="165"/>
    </location>
</feature>
<evidence type="ECO:0000256" key="5">
    <source>
        <dbReference type="ARBA" id="ARBA00023136"/>
    </source>
</evidence>
<dbReference type="SUPFAM" id="SSF103481">
    <property type="entry name" value="Multidrug resistance efflux transporter EmrE"/>
    <property type="match status" value="2"/>
</dbReference>
<keyword evidence="4 6" id="KW-1133">Transmembrane helix</keyword>
<feature type="transmembrane region" description="Helical" evidence="6">
    <location>
        <begin position="238"/>
        <end position="257"/>
    </location>
</feature>
<dbReference type="Proteomes" id="UP000031449">
    <property type="component" value="Chromosome"/>
</dbReference>
<keyword evidence="5 6" id="KW-0472">Membrane</keyword>
<proteinExistence type="inferred from homology"/>
<evidence type="ECO:0000256" key="4">
    <source>
        <dbReference type="ARBA" id="ARBA00022989"/>
    </source>
</evidence>
<evidence type="ECO:0000256" key="3">
    <source>
        <dbReference type="ARBA" id="ARBA00022692"/>
    </source>
</evidence>
<dbReference type="InterPro" id="IPR050638">
    <property type="entry name" value="AA-Vitamin_Transporters"/>
</dbReference>
<accession>A0A0B5AHV5</accession>
<keyword evidence="3 6" id="KW-0812">Transmembrane</keyword>
<feature type="transmembrane region" description="Helical" evidence="6">
    <location>
        <begin position="177"/>
        <end position="197"/>
    </location>
</feature>
<evidence type="ECO:0000256" key="6">
    <source>
        <dbReference type="SAM" id="Phobius"/>
    </source>
</evidence>
<dbReference type="GO" id="GO:0016020">
    <property type="term" value="C:membrane"/>
    <property type="evidence" value="ECO:0007669"/>
    <property type="project" value="UniProtKB-SubCell"/>
</dbReference>
<dbReference type="PANTHER" id="PTHR32322">
    <property type="entry name" value="INNER MEMBRANE TRANSPORTER"/>
    <property type="match status" value="1"/>
</dbReference>
<evidence type="ECO:0000313" key="8">
    <source>
        <dbReference type="EMBL" id="AJD89970.1"/>
    </source>
</evidence>
<feature type="transmembrane region" description="Helical" evidence="6">
    <location>
        <begin position="86"/>
        <end position="108"/>
    </location>
</feature>